<accession>N1LYE7</accession>
<evidence type="ECO:0000256" key="1">
    <source>
        <dbReference type="ARBA" id="ARBA00023015"/>
    </source>
</evidence>
<dbReference type="EMBL" id="BLAH01000006">
    <property type="protein sequence ID" value="GES34975.1"/>
    <property type="molecule type" value="Genomic_DNA"/>
</dbReference>
<accession>A0A0F6VKT4</accession>
<evidence type="ECO:0000313" key="7">
    <source>
        <dbReference type="Proteomes" id="UP000325466"/>
    </source>
</evidence>
<dbReference type="GO" id="GO:0003700">
    <property type="term" value="F:DNA-binding transcription factor activity"/>
    <property type="evidence" value="ECO:0007669"/>
    <property type="project" value="InterPro"/>
</dbReference>
<gene>
    <name evidence="6" type="ORF">OCS65_10200</name>
    <name evidence="5" type="ORF">RAJCM14343_0219</name>
</gene>
<evidence type="ECO:0000313" key="8">
    <source>
        <dbReference type="Proteomes" id="UP001163947"/>
    </source>
</evidence>
<sequence>MLIRLDPNSPDPLFVQLAAAVRGAVARGEVRAGERLPGARDLAASLGLNVHTVLRGYQQLRDEGLVELRRGRGAVVTDRAETGHAALHSAVAQAVAHAKRVGLSADDLVDLIRTEYR</sequence>
<organism evidence="6 8">
    <name type="scientific">Rhodococcus aetherivorans</name>
    <dbReference type="NCBI Taxonomy" id="191292"/>
    <lineage>
        <taxon>Bacteria</taxon>
        <taxon>Bacillati</taxon>
        <taxon>Actinomycetota</taxon>
        <taxon>Actinomycetes</taxon>
        <taxon>Mycobacteriales</taxon>
        <taxon>Nocardiaceae</taxon>
        <taxon>Rhodococcus</taxon>
    </lineage>
</organism>
<keyword evidence="7" id="KW-1185">Reference proteome</keyword>
<reference evidence="6" key="3">
    <citation type="submission" date="2022-09" db="EMBL/GenBank/DDBJ databases">
        <title>The genome sequence of Rhodococcus aetherivorans N1.</title>
        <authorList>
            <person name="Jiang W."/>
        </authorList>
    </citation>
    <scope>NUCLEOTIDE SEQUENCE</scope>
    <source>
        <strain evidence="6">N1</strain>
    </source>
</reference>
<evidence type="ECO:0000259" key="4">
    <source>
        <dbReference type="PROSITE" id="PS50949"/>
    </source>
</evidence>
<keyword evidence="2" id="KW-0238">DNA-binding</keyword>
<dbReference type="GeneID" id="83620791"/>
<feature type="domain" description="HTH gntR-type" evidence="4">
    <location>
        <begin position="11"/>
        <end position="79"/>
    </location>
</feature>
<dbReference type="KEGG" id="rav:AAT18_18530"/>
<reference evidence="5 7" key="1">
    <citation type="journal article" date="2018" name="Biodegradation">
        <title>1,4-Dioxane degradation characteristics of Rhodococcus aetherivorans JCM 14343.</title>
        <authorList>
            <person name="Inoue D."/>
            <person name="Tsunoda T."/>
            <person name="Yamamoto N."/>
            <person name="Ike M."/>
            <person name="Sei K."/>
        </authorList>
    </citation>
    <scope>NUCLEOTIDE SEQUENCE [LARGE SCALE GENOMIC DNA]</scope>
    <source>
        <strain evidence="5 7">JCM 14343</strain>
    </source>
</reference>
<dbReference type="SMART" id="SM00345">
    <property type="entry name" value="HTH_GNTR"/>
    <property type="match status" value="1"/>
</dbReference>
<accession>A0A059MM97</accession>
<evidence type="ECO:0000256" key="3">
    <source>
        <dbReference type="ARBA" id="ARBA00023163"/>
    </source>
</evidence>
<protein>
    <submittedName>
        <fullName evidence="6">GntR family transcriptional regulator</fullName>
    </submittedName>
    <submittedName>
        <fullName evidence="5">Transcriptional regulator, GntR family</fullName>
    </submittedName>
</protein>
<dbReference type="Gene3D" id="1.10.10.10">
    <property type="entry name" value="Winged helix-like DNA-binding domain superfamily/Winged helix DNA-binding domain"/>
    <property type="match status" value="1"/>
</dbReference>
<dbReference type="InterPro" id="IPR000524">
    <property type="entry name" value="Tscrpt_reg_HTH_GntR"/>
</dbReference>
<dbReference type="InterPro" id="IPR036390">
    <property type="entry name" value="WH_DNA-bd_sf"/>
</dbReference>
<dbReference type="InterPro" id="IPR036388">
    <property type="entry name" value="WH-like_DNA-bd_sf"/>
</dbReference>
<name>A0A059MM97_9NOCA</name>
<reference evidence="5" key="2">
    <citation type="submission" date="2019-10" db="EMBL/GenBank/DDBJ databases">
        <title>Draft genome sequence of Rhodococcus aetherivorans JCM 14343.</title>
        <authorList>
            <person name="Inoue D."/>
            <person name="Nakazawa M."/>
            <person name="Yamamoto N."/>
            <person name="Sei K."/>
            <person name="Ike M."/>
        </authorList>
    </citation>
    <scope>NUCLEOTIDE SEQUENCE</scope>
    <source>
        <strain evidence="5">JCM 14343</strain>
    </source>
</reference>
<keyword evidence="1" id="KW-0805">Transcription regulation</keyword>
<dbReference type="PANTHER" id="PTHR38445:SF7">
    <property type="entry name" value="GNTR-FAMILY TRANSCRIPTIONAL REGULATOR"/>
    <property type="match status" value="1"/>
</dbReference>
<dbReference type="RefSeq" id="WP_006930948.1">
    <property type="nucleotide sequence ID" value="NZ_BAAAYP010000045.1"/>
</dbReference>
<evidence type="ECO:0000256" key="2">
    <source>
        <dbReference type="ARBA" id="ARBA00023125"/>
    </source>
</evidence>
<dbReference type="Proteomes" id="UP001163947">
    <property type="component" value="Chromosome"/>
</dbReference>
<dbReference type="AlphaFoldDB" id="A0A059MM97"/>
<dbReference type="Pfam" id="PF00392">
    <property type="entry name" value="GntR"/>
    <property type="match status" value="1"/>
</dbReference>
<dbReference type="EMBL" id="CP106982">
    <property type="protein sequence ID" value="UYF96088.1"/>
    <property type="molecule type" value="Genomic_DNA"/>
</dbReference>
<dbReference type="PANTHER" id="PTHR38445">
    <property type="entry name" value="HTH-TYPE TRANSCRIPTIONAL REPRESSOR YTRA"/>
    <property type="match status" value="1"/>
</dbReference>
<evidence type="ECO:0000313" key="6">
    <source>
        <dbReference type="EMBL" id="UYF96088.1"/>
    </source>
</evidence>
<dbReference type="GO" id="GO:0003677">
    <property type="term" value="F:DNA binding"/>
    <property type="evidence" value="ECO:0007669"/>
    <property type="project" value="UniProtKB-KW"/>
</dbReference>
<keyword evidence="3" id="KW-0804">Transcription</keyword>
<dbReference type="Proteomes" id="UP000325466">
    <property type="component" value="Unassembled WGS sequence"/>
</dbReference>
<evidence type="ECO:0000313" key="5">
    <source>
        <dbReference type="EMBL" id="GES34975.1"/>
    </source>
</evidence>
<dbReference type="SUPFAM" id="SSF46785">
    <property type="entry name" value="Winged helix' DNA-binding domain"/>
    <property type="match status" value="1"/>
</dbReference>
<dbReference type="PROSITE" id="PS50949">
    <property type="entry name" value="HTH_GNTR"/>
    <property type="match status" value="1"/>
</dbReference>
<proteinExistence type="predicted"/>